<dbReference type="PANTHER" id="PTHR30525:SF0">
    <property type="entry name" value="1-DEOXY-D-XYLULOSE 5-PHOSPHATE REDUCTOISOMERASE, CHLOROPLASTIC"/>
    <property type="match status" value="1"/>
</dbReference>
<dbReference type="Gene3D" id="3.40.50.720">
    <property type="entry name" value="NAD(P)-binding Rossmann-like Domain"/>
    <property type="match status" value="1"/>
</dbReference>
<dbReference type="SUPFAM" id="SSF69055">
    <property type="entry name" value="1-deoxy-D-xylulose-5-phosphate reductoisomerase, C-terminal domain"/>
    <property type="match status" value="1"/>
</dbReference>
<protein>
    <recommendedName>
        <fullName evidence="9">1-deoxy-D-xylulose 5-phosphate reductoisomerase</fullName>
        <shortName evidence="9">DXP reductoisomerase</shortName>
        <ecNumber evidence="9">1.1.1.267</ecNumber>
    </recommendedName>
    <alternativeName>
        <fullName evidence="9">1-deoxyxylulose-5-phosphate reductoisomerase</fullName>
    </alternativeName>
    <alternativeName>
        <fullName evidence="9">2-C-methyl-D-erythritol 4-phosphate synthase</fullName>
    </alternativeName>
</protein>
<feature type="binding site" evidence="9">
    <location>
        <position position="14"/>
    </location>
    <ligand>
        <name>NADPH</name>
        <dbReference type="ChEBI" id="CHEBI:57783"/>
    </ligand>
</feature>
<dbReference type="InterPro" id="IPR036291">
    <property type="entry name" value="NAD(P)-bd_dom_sf"/>
</dbReference>
<evidence type="ECO:0000259" key="11">
    <source>
        <dbReference type="Pfam" id="PF08436"/>
    </source>
</evidence>
<feature type="binding site" evidence="9">
    <location>
        <position position="129"/>
    </location>
    <ligand>
        <name>NADPH</name>
        <dbReference type="ChEBI" id="CHEBI:57783"/>
    </ligand>
</feature>
<feature type="domain" description="DXP reductoisomerase C-terminal" evidence="12">
    <location>
        <begin position="267"/>
        <end position="386"/>
    </location>
</feature>
<gene>
    <name evidence="13" type="primary">ispC</name>
    <name evidence="9" type="synonym">dxr</name>
    <name evidence="13" type="ORF">ACFFGG_01140</name>
</gene>
<dbReference type="NCBIfam" id="TIGR00243">
    <property type="entry name" value="Dxr"/>
    <property type="match status" value="1"/>
</dbReference>
<feature type="binding site" evidence="9">
    <location>
        <position position="205"/>
    </location>
    <ligand>
        <name>1-deoxy-D-xylulose 5-phosphate</name>
        <dbReference type="ChEBI" id="CHEBI:57792"/>
    </ligand>
</feature>
<dbReference type="RefSeq" id="WP_377478813.1">
    <property type="nucleotide sequence ID" value="NZ_JBHLTN010000002.1"/>
</dbReference>
<evidence type="ECO:0000313" key="14">
    <source>
        <dbReference type="Proteomes" id="UP001589834"/>
    </source>
</evidence>
<dbReference type="NCBIfam" id="NF003938">
    <property type="entry name" value="PRK05447.1-1"/>
    <property type="match status" value="1"/>
</dbReference>
<dbReference type="InterPro" id="IPR013644">
    <property type="entry name" value="DXP_reductoisomerase_C"/>
</dbReference>
<comment type="cofactor">
    <cofactor evidence="9">
        <name>Mg(2+)</name>
        <dbReference type="ChEBI" id="CHEBI:18420"/>
    </cofactor>
    <cofactor evidence="9">
        <name>Mn(2+)</name>
        <dbReference type="ChEBI" id="CHEBI:29035"/>
    </cofactor>
</comment>
<feature type="binding site" evidence="9">
    <location>
        <position position="155"/>
    </location>
    <ligand>
        <name>1-deoxy-D-xylulose 5-phosphate</name>
        <dbReference type="ChEBI" id="CHEBI:57792"/>
    </ligand>
</feature>
<proteinExistence type="inferred from homology"/>
<feature type="binding site" evidence="9">
    <location>
        <position position="211"/>
    </location>
    <ligand>
        <name>NADPH</name>
        <dbReference type="ChEBI" id="CHEBI:57783"/>
    </ligand>
</feature>
<dbReference type="InterPro" id="IPR036169">
    <property type="entry name" value="DXPR_C_sf"/>
</dbReference>
<evidence type="ECO:0000256" key="5">
    <source>
        <dbReference type="ARBA" id="ARBA00023002"/>
    </source>
</evidence>
<keyword evidence="4 9" id="KW-0521">NADP</keyword>
<feature type="domain" description="1-deoxy-D-xylulose 5-phosphate reductoisomerase C-terminal" evidence="11">
    <location>
        <begin position="149"/>
        <end position="235"/>
    </location>
</feature>
<keyword evidence="5 9" id="KW-0560">Oxidoreductase</keyword>
<feature type="binding site" evidence="9">
    <location>
        <position position="16"/>
    </location>
    <ligand>
        <name>NADPH</name>
        <dbReference type="ChEBI" id="CHEBI:57783"/>
    </ligand>
</feature>
<dbReference type="EC" id="1.1.1.267" evidence="9"/>
<comment type="pathway">
    <text evidence="1 9">Isoprenoid biosynthesis; isopentenyl diphosphate biosynthesis via DXP pathway; isopentenyl diphosphate from 1-deoxy-D-xylulose 5-phosphate: step 1/6.</text>
</comment>
<feature type="binding site" evidence="9">
    <location>
        <position position="39"/>
    </location>
    <ligand>
        <name>NADPH</name>
        <dbReference type="ChEBI" id="CHEBI:57783"/>
    </ligand>
</feature>
<dbReference type="SUPFAM" id="SSF55347">
    <property type="entry name" value="Glyceraldehyde-3-phosphate dehydrogenase-like, C-terminal domain"/>
    <property type="match status" value="1"/>
</dbReference>
<dbReference type="Pfam" id="PF13288">
    <property type="entry name" value="DXPR_C"/>
    <property type="match status" value="1"/>
</dbReference>
<keyword evidence="3 9" id="KW-0479">Metal-binding</keyword>
<feature type="binding site" evidence="9">
    <location>
        <position position="154"/>
    </location>
    <ligand>
        <name>1-deoxy-D-xylulose 5-phosphate</name>
        <dbReference type="ChEBI" id="CHEBI:57792"/>
    </ligand>
</feature>
<dbReference type="SUPFAM" id="SSF51735">
    <property type="entry name" value="NAD(P)-binding Rossmann-fold domains"/>
    <property type="match status" value="1"/>
</dbReference>
<dbReference type="InterPro" id="IPR003821">
    <property type="entry name" value="DXP_reductoisomerase"/>
</dbReference>
<evidence type="ECO:0000256" key="1">
    <source>
        <dbReference type="ARBA" id="ARBA00005094"/>
    </source>
</evidence>
<evidence type="ECO:0000256" key="4">
    <source>
        <dbReference type="ARBA" id="ARBA00022857"/>
    </source>
</evidence>
<accession>A0ABV6PMU3</accession>
<feature type="binding site" evidence="9">
    <location>
        <position position="227"/>
    </location>
    <ligand>
        <name>1-deoxy-D-xylulose 5-phosphate</name>
        <dbReference type="ChEBI" id="CHEBI:57792"/>
    </ligand>
</feature>
<reference evidence="13 14" key="1">
    <citation type="submission" date="2024-09" db="EMBL/GenBank/DDBJ databases">
        <authorList>
            <person name="Sun Q."/>
            <person name="Mori K."/>
        </authorList>
    </citation>
    <scope>NUCLEOTIDE SEQUENCE [LARGE SCALE GENOMIC DNA]</scope>
    <source>
        <strain evidence="13 14">NCAIM B.02336</strain>
    </source>
</reference>
<evidence type="ECO:0000313" key="13">
    <source>
        <dbReference type="EMBL" id="MFC0591151.1"/>
    </source>
</evidence>
<evidence type="ECO:0000256" key="9">
    <source>
        <dbReference type="HAMAP-Rule" id="MF_00183"/>
    </source>
</evidence>
<keyword evidence="14" id="KW-1185">Reference proteome</keyword>
<feature type="binding site" evidence="9">
    <location>
        <position position="127"/>
    </location>
    <ligand>
        <name>NADPH</name>
        <dbReference type="ChEBI" id="CHEBI:57783"/>
    </ligand>
</feature>
<feature type="binding site" evidence="9">
    <location>
        <position position="153"/>
    </location>
    <ligand>
        <name>Mn(2+)</name>
        <dbReference type="ChEBI" id="CHEBI:29035"/>
    </ligand>
</feature>
<comment type="function">
    <text evidence="9">Catalyzes the NADPH-dependent rearrangement and reduction of 1-deoxy-D-xylulose-5-phosphate (DXP) to 2-C-methyl-D-erythritol 4-phosphate (MEP).</text>
</comment>
<feature type="binding site" evidence="9">
    <location>
        <position position="155"/>
    </location>
    <ligand>
        <name>Mn(2+)</name>
        <dbReference type="ChEBI" id="CHEBI:29035"/>
    </ligand>
</feature>
<feature type="binding site" evidence="9">
    <location>
        <position position="182"/>
    </location>
    <ligand>
        <name>1-deoxy-D-xylulose 5-phosphate</name>
        <dbReference type="ChEBI" id="CHEBI:57792"/>
    </ligand>
</feature>
<sequence>MTARQRIAVLGSTGSIGVNTLDVVARHPERFEVVALTAATRVDAMLAQCARFRPRRAVMASAAHAAELARKLKENGLPTQVEQAPDALESIASSPDVDTVMAAIVGAAGLAPCLAAARAGKRLLLANKEALVVGGEVFLRAVREGGATLLPIDSEHSAVFQSLPEDPATWAARVDKIILTASGGPFRTREPATLRDVTPEQACAHPNWVMGRKISVDSATMMNKALEVIEARYLFGVAPEQIEVVIHPQSVIHSMVQYRDTSVVAQLGTPDMRVPIAYGLAWPERIASGAQALDFHALQGLSFEAIDGDGHRARYPGLALAWEALRAAPGTCAVLNAANEVAVAAFLDRRIRFDQIHQVNRATLDAVQPERPDTLAALLALDQRARGRAELAVRACSP</sequence>
<evidence type="ECO:0000259" key="12">
    <source>
        <dbReference type="Pfam" id="PF13288"/>
    </source>
</evidence>
<comment type="caution">
    <text evidence="9">Lacks conserved residue(s) required for the propagation of feature annotation.</text>
</comment>
<evidence type="ECO:0000256" key="6">
    <source>
        <dbReference type="ARBA" id="ARBA00023211"/>
    </source>
</evidence>
<dbReference type="HAMAP" id="MF_00183">
    <property type="entry name" value="DXP_reductoisom"/>
    <property type="match status" value="1"/>
</dbReference>
<feature type="binding site" evidence="9">
    <location>
        <position position="218"/>
    </location>
    <ligand>
        <name>1-deoxy-D-xylulose 5-phosphate</name>
        <dbReference type="ChEBI" id="CHEBI:57792"/>
    </ligand>
</feature>
<feature type="binding site" evidence="9">
    <location>
        <position position="227"/>
    </location>
    <ligand>
        <name>Mn(2+)</name>
        <dbReference type="ChEBI" id="CHEBI:29035"/>
    </ligand>
</feature>
<feature type="binding site" evidence="9">
    <location>
        <position position="128"/>
    </location>
    <ligand>
        <name>1-deoxy-D-xylulose 5-phosphate</name>
        <dbReference type="ChEBI" id="CHEBI:57792"/>
    </ligand>
</feature>
<name>A0ABV6PMU3_9BURK</name>
<comment type="similarity">
    <text evidence="2 9">Belongs to the DXR family.</text>
</comment>
<dbReference type="NCBIfam" id="NF009114">
    <property type="entry name" value="PRK12464.1"/>
    <property type="match status" value="1"/>
</dbReference>
<dbReference type="Pfam" id="PF08436">
    <property type="entry name" value="DXP_redisom_C"/>
    <property type="match status" value="1"/>
</dbReference>
<feature type="binding site" evidence="9">
    <location>
        <position position="223"/>
    </location>
    <ligand>
        <name>1-deoxy-D-xylulose 5-phosphate</name>
        <dbReference type="ChEBI" id="CHEBI:57792"/>
    </ligand>
</feature>
<dbReference type="GO" id="GO:0030604">
    <property type="term" value="F:1-deoxy-D-xylulose-5-phosphate reductoisomerase activity"/>
    <property type="evidence" value="ECO:0007669"/>
    <property type="project" value="UniProtKB-EC"/>
</dbReference>
<organism evidence="13 14">
    <name type="scientific">Ottowia pentelensis</name>
    <dbReference type="NCBI Taxonomy" id="511108"/>
    <lineage>
        <taxon>Bacteria</taxon>
        <taxon>Pseudomonadati</taxon>
        <taxon>Pseudomonadota</taxon>
        <taxon>Betaproteobacteria</taxon>
        <taxon>Burkholderiales</taxon>
        <taxon>Comamonadaceae</taxon>
        <taxon>Ottowia</taxon>
    </lineage>
</organism>
<dbReference type="Proteomes" id="UP001589834">
    <property type="component" value="Unassembled WGS sequence"/>
</dbReference>
<comment type="caution">
    <text evidence="13">The sequence shown here is derived from an EMBL/GenBank/DDBJ whole genome shotgun (WGS) entry which is preliminary data.</text>
</comment>
<dbReference type="EMBL" id="JBHLTN010000002">
    <property type="protein sequence ID" value="MFC0591151.1"/>
    <property type="molecule type" value="Genomic_DNA"/>
</dbReference>
<dbReference type="PIRSF" id="PIRSF006205">
    <property type="entry name" value="Dxp_reductismrs"/>
    <property type="match status" value="1"/>
</dbReference>
<keyword evidence="6 9" id="KW-0464">Manganese</keyword>
<comment type="catalytic activity">
    <reaction evidence="8">
        <text>2-C-methyl-D-erythritol 4-phosphate + NADP(+) = 1-deoxy-D-xylulose 5-phosphate + NADPH + H(+)</text>
        <dbReference type="Rhea" id="RHEA:13717"/>
        <dbReference type="ChEBI" id="CHEBI:15378"/>
        <dbReference type="ChEBI" id="CHEBI:57783"/>
        <dbReference type="ChEBI" id="CHEBI:57792"/>
        <dbReference type="ChEBI" id="CHEBI:58262"/>
        <dbReference type="ChEBI" id="CHEBI:58349"/>
        <dbReference type="EC" id="1.1.1.267"/>
    </reaction>
    <physiologicalReaction direction="right-to-left" evidence="8">
        <dbReference type="Rhea" id="RHEA:13719"/>
    </physiologicalReaction>
</comment>
<dbReference type="PANTHER" id="PTHR30525">
    <property type="entry name" value="1-DEOXY-D-XYLULOSE 5-PHOSPHATE REDUCTOISOMERASE"/>
    <property type="match status" value="1"/>
</dbReference>
<dbReference type="Gene3D" id="1.10.1740.10">
    <property type="match status" value="1"/>
</dbReference>
<feature type="binding site" evidence="9">
    <location>
        <position position="224"/>
    </location>
    <ligand>
        <name>1-deoxy-D-xylulose 5-phosphate</name>
        <dbReference type="ChEBI" id="CHEBI:57792"/>
    </ligand>
</feature>
<evidence type="ECO:0000256" key="3">
    <source>
        <dbReference type="ARBA" id="ARBA00022723"/>
    </source>
</evidence>
<dbReference type="InterPro" id="IPR026877">
    <property type="entry name" value="DXPR_C"/>
</dbReference>
<evidence type="ECO:0000256" key="8">
    <source>
        <dbReference type="ARBA" id="ARBA00048543"/>
    </source>
</evidence>
<keyword evidence="7 9" id="KW-0414">Isoprene biosynthesis</keyword>
<evidence type="ECO:0000256" key="7">
    <source>
        <dbReference type="ARBA" id="ARBA00023229"/>
    </source>
</evidence>
<feature type="binding site" evidence="9">
    <location>
        <position position="13"/>
    </location>
    <ligand>
        <name>NADPH</name>
        <dbReference type="ChEBI" id="CHEBI:57783"/>
    </ligand>
</feature>
<keyword evidence="9" id="KW-0460">Magnesium</keyword>
<feature type="binding site" evidence="9">
    <location>
        <position position="15"/>
    </location>
    <ligand>
        <name>NADPH</name>
        <dbReference type="ChEBI" id="CHEBI:57783"/>
    </ligand>
</feature>
<feature type="domain" description="1-deoxy-D-xylulose 5-phosphate reductoisomerase N-terminal" evidence="10">
    <location>
        <begin position="7"/>
        <end position="135"/>
    </location>
</feature>
<evidence type="ECO:0000256" key="2">
    <source>
        <dbReference type="ARBA" id="ARBA00006825"/>
    </source>
</evidence>
<dbReference type="Pfam" id="PF02670">
    <property type="entry name" value="DXP_reductoisom"/>
    <property type="match status" value="1"/>
</dbReference>
<evidence type="ECO:0000259" key="10">
    <source>
        <dbReference type="Pfam" id="PF02670"/>
    </source>
</evidence>
<dbReference type="InterPro" id="IPR013512">
    <property type="entry name" value="DXP_reductoisomerase_N"/>
</dbReference>